<reference evidence="2 3" key="1">
    <citation type="submission" date="2019-03" db="EMBL/GenBank/DDBJ databases">
        <title>Sequencing 25 genomes of Wallemia mellicola.</title>
        <authorList>
            <person name="Gostincar C."/>
        </authorList>
    </citation>
    <scope>NUCLEOTIDE SEQUENCE [LARGE SCALE GENOMIC DNA]</scope>
    <source>
        <strain evidence="2 3">EXF-757</strain>
    </source>
</reference>
<dbReference type="EMBL" id="SPRX01000024">
    <property type="protein sequence ID" value="TIC65353.1"/>
    <property type="molecule type" value="Genomic_DNA"/>
</dbReference>
<feature type="region of interest" description="Disordered" evidence="1">
    <location>
        <begin position="81"/>
        <end position="114"/>
    </location>
</feature>
<comment type="caution">
    <text evidence="2">The sequence shown here is derived from an EMBL/GenBank/DDBJ whole genome shotgun (WGS) entry which is preliminary data.</text>
</comment>
<evidence type="ECO:0000256" key="1">
    <source>
        <dbReference type="SAM" id="MobiDB-lite"/>
    </source>
</evidence>
<gene>
    <name evidence="2" type="ORF">E3Q01_02190</name>
</gene>
<evidence type="ECO:0000313" key="3">
    <source>
        <dbReference type="Proteomes" id="UP000310708"/>
    </source>
</evidence>
<dbReference type="AlphaFoldDB" id="A0A4T0M0M8"/>
<feature type="compositionally biased region" description="Low complexity" evidence="1">
    <location>
        <begin position="87"/>
        <end position="110"/>
    </location>
</feature>
<evidence type="ECO:0000313" key="2">
    <source>
        <dbReference type="EMBL" id="TIC65353.1"/>
    </source>
</evidence>
<dbReference type="Proteomes" id="UP000310708">
    <property type="component" value="Unassembled WGS sequence"/>
</dbReference>
<feature type="compositionally biased region" description="Low complexity" evidence="1">
    <location>
        <begin position="246"/>
        <end position="255"/>
    </location>
</feature>
<name>A0A4T0M0M8_9BASI</name>
<organism evidence="2 3">
    <name type="scientific">Wallemia mellicola</name>
    <dbReference type="NCBI Taxonomy" id="1708541"/>
    <lineage>
        <taxon>Eukaryota</taxon>
        <taxon>Fungi</taxon>
        <taxon>Dikarya</taxon>
        <taxon>Basidiomycota</taxon>
        <taxon>Wallemiomycotina</taxon>
        <taxon>Wallemiomycetes</taxon>
        <taxon>Wallemiales</taxon>
        <taxon>Wallemiaceae</taxon>
        <taxon>Wallemia</taxon>
    </lineage>
</organism>
<accession>A0A4T0M0M8</accession>
<feature type="region of interest" description="Disordered" evidence="1">
    <location>
        <begin position="246"/>
        <end position="272"/>
    </location>
</feature>
<sequence>MDIFKNIKDIGQSLINSPITGVQQVNEDYDQAQSEVPQSSSMNEEVHKRVKKYAQEVLVIVRPPPHISNNPMNLQIQLVTPKSNRQSMASDSNLSRSSSLHSSHSLGQASNLSLHSTTSQSQFTAGGRKLIPLYNLQYHNVLTTAITDAGTDAKIAKFTKRGLEILNLIGLESDLLSSDNTSTTSKKFTLDGLFKFGKNDSKAPSELLNHDEYSWLIRKLLKSFETLEVTADDLQFTWKKSSESNINSRRSSIPSQPASEISHPPSEIDREDDETPWSFYAISKHFNKIHLGTLHPAPHHPRIVGQLKVPFPLPDIPVPNTNQKLSPEDLKDILSCTCLWLVTKEEFGGLDKRRKGDGWRIT</sequence>
<proteinExistence type="predicted"/>
<protein>
    <submittedName>
        <fullName evidence="2">Uncharacterized protein</fullName>
    </submittedName>
</protein>